<sequence>MLVDRDNCFCIRGNHEEMLLAFLEDPITNGPRWLRYGGLQTLASYGISSVTETSNGLELEAIRDNLRQKMGAEQVFWLRTLPYCHRNGNVAVVHAGADPRVSLEDQFRDTLVWGHPGFGKELRQDGLWIAHGHTIVDAPGAENGVISVDIGAYATGRLCIAHIAEGEVGFRVVR</sequence>
<dbReference type="AlphaFoldDB" id="A0A1M5B3T3"/>
<keyword evidence="2" id="KW-1185">Reference proteome</keyword>
<dbReference type="InterPro" id="IPR050126">
    <property type="entry name" value="Ap4A_hydrolase"/>
</dbReference>
<dbReference type="GO" id="GO:0005737">
    <property type="term" value="C:cytoplasm"/>
    <property type="evidence" value="ECO:0007669"/>
    <property type="project" value="TreeGrafter"/>
</dbReference>
<dbReference type="PANTHER" id="PTHR42850:SF4">
    <property type="entry name" value="ZINC-DEPENDENT ENDOPOLYPHOSPHATASE"/>
    <property type="match status" value="1"/>
</dbReference>
<dbReference type="PANTHER" id="PTHR42850">
    <property type="entry name" value="METALLOPHOSPHOESTERASE"/>
    <property type="match status" value="1"/>
</dbReference>
<name>A0A1M5B3T3_9RHOB</name>
<proteinExistence type="predicted"/>
<protein>
    <recommendedName>
        <fullName evidence="3">Serine/threonine protein phosphatase 1</fullName>
    </recommendedName>
</protein>
<evidence type="ECO:0000313" key="1">
    <source>
        <dbReference type="EMBL" id="SHF37153.1"/>
    </source>
</evidence>
<dbReference type="InterPro" id="IPR029052">
    <property type="entry name" value="Metallo-depent_PP-like"/>
</dbReference>
<dbReference type="EMBL" id="FQVK01000032">
    <property type="protein sequence ID" value="SHF37153.1"/>
    <property type="molecule type" value="Genomic_DNA"/>
</dbReference>
<gene>
    <name evidence="1" type="ORF">SAMN05444279_1325</name>
</gene>
<dbReference type="GO" id="GO:0016791">
    <property type="term" value="F:phosphatase activity"/>
    <property type="evidence" value="ECO:0007669"/>
    <property type="project" value="TreeGrafter"/>
</dbReference>
<dbReference type="SUPFAM" id="SSF56300">
    <property type="entry name" value="Metallo-dependent phosphatases"/>
    <property type="match status" value="1"/>
</dbReference>
<evidence type="ECO:0008006" key="3">
    <source>
        <dbReference type="Google" id="ProtNLM"/>
    </source>
</evidence>
<evidence type="ECO:0000313" key="2">
    <source>
        <dbReference type="Proteomes" id="UP000325134"/>
    </source>
</evidence>
<dbReference type="GO" id="GO:0008803">
    <property type="term" value="F:bis(5'-nucleosyl)-tetraphosphatase (symmetrical) activity"/>
    <property type="evidence" value="ECO:0007669"/>
    <property type="project" value="TreeGrafter"/>
</dbReference>
<dbReference type="Proteomes" id="UP000325134">
    <property type="component" value="Unassembled WGS sequence"/>
</dbReference>
<dbReference type="GO" id="GO:0110154">
    <property type="term" value="P:RNA decapping"/>
    <property type="evidence" value="ECO:0007669"/>
    <property type="project" value="TreeGrafter"/>
</dbReference>
<dbReference type="Gene3D" id="3.60.21.10">
    <property type="match status" value="1"/>
</dbReference>
<organism evidence="1 2">
    <name type="scientific">Ruegeria intermedia</name>
    <dbReference type="NCBI Taxonomy" id="996115"/>
    <lineage>
        <taxon>Bacteria</taxon>
        <taxon>Pseudomonadati</taxon>
        <taxon>Pseudomonadota</taxon>
        <taxon>Alphaproteobacteria</taxon>
        <taxon>Rhodobacterales</taxon>
        <taxon>Roseobacteraceae</taxon>
        <taxon>Ruegeria</taxon>
    </lineage>
</organism>
<accession>A0A1M5B3T3</accession>
<reference evidence="1 2" key="1">
    <citation type="submission" date="2016-11" db="EMBL/GenBank/DDBJ databases">
        <authorList>
            <person name="Varghese N."/>
            <person name="Submissions S."/>
        </authorList>
    </citation>
    <scope>NUCLEOTIDE SEQUENCE [LARGE SCALE GENOMIC DNA]</scope>
    <source>
        <strain evidence="1 2">DSM 29341</strain>
    </source>
</reference>